<dbReference type="EMBL" id="CADCVM010000327">
    <property type="protein sequence ID" value="CAA9509704.1"/>
    <property type="molecule type" value="Genomic_DNA"/>
</dbReference>
<feature type="transmembrane region" description="Helical" evidence="1">
    <location>
        <begin position="29"/>
        <end position="48"/>
    </location>
</feature>
<name>A0A6J4T089_9ACTN</name>
<gene>
    <name evidence="3" type="ORF">AVDCRST_MAG05-2950</name>
</gene>
<dbReference type="Pfam" id="PF07452">
    <property type="entry name" value="CHRD"/>
    <property type="match status" value="1"/>
</dbReference>
<proteinExistence type="predicted"/>
<feature type="domain" description="CHRD" evidence="2">
    <location>
        <begin position="57"/>
        <end position="175"/>
    </location>
</feature>
<protein>
    <recommendedName>
        <fullName evidence="2">CHRD domain-containing protein</fullName>
    </recommendedName>
</protein>
<keyword evidence="1" id="KW-0472">Membrane</keyword>
<dbReference type="SMART" id="SM00754">
    <property type="entry name" value="CHRD"/>
    <property type="match status" value="1"/>
</dbReference>
<organism evidence="3">
    <name type="scientific">uncultured Rubrobacteraceae bacterium</name>
    <dbReference type="NCBI Taxonomy" id="349277"/>
    <lineage>
        <taxon>Bacteria</taxon>
        <taxon>Bacillati</taxon>
        <taxon>Actinomycetota</taxon>
        <taxon>Rubrobacteria</taxon>
        <taxon>Rubrobacterales</taxon>
        <taxon>Rubrobacteraceae</taxon>
        <taxon>environmental samples</taxon>
    </lineage>
</organism>
<sequence>MLPVPGAPPTGVRHEGKSLERETRVRGRLLFIAAVVAAAAVFVFGGTAQAGRPGTGAIRGATLTGAQVVPSGGDPDGTGEARFIFYPNKHKICYTIQVSDIARATSVHLHEAPAGEVGPVKLALNPPRDGTSELGCIRGLGERFIKRISSNPAGYNVDVHDAVHQDGALRGQLTQGGPR</sequence>
<keyword evidence="1" id="KW-0812">Transmembrane</keyword>
<dbReference type="AlphaFoldDB" id="A0A6J4T089"/>
<evidence type="ECO:0000256" key="1">
    <source>
        <dbReference type="SAM" id="Phobius"/>
    </source>
</evidence>
<accession>A0A6J4T089</accession>
<reference evidence="3" key="1">
    <citation type="submission" date="2020-02" db="EMBL/GenBank/DDBJ databases">
        <authorList>
            <person name="Meier V. D."/>
        </authorList>
    </citation>
    <scope>NUCLEOTIDE SEQUENCE</scope>
    <source>
        <strain evidence="3">AVDCRST_MAG05</strain>
    </source>
</reference>
<evidence type="ECO:0000313" key="3">
    <source>
        <dbReference type="EMBL" id="CAA9509704.1"/>
    </source>
</evidence>
<keyword evidence="1" id="KW-1133">Transmembrane helix</keyword>
<evidence type="ECO:0000259" key="2">
    <source>
        <dbReference type="SMART" id="SM00754"/>
    </source>
</evidence>
<dbReference type="InterPro" id="IPR010895">
    <property type="entry name" value="CHRD"/>
</dbReference>